<evidence type="ECO:0000313" key="11">
    <source>
        <dbReference type="EMBL" id="MDC8757648.1"/>
    </source>
</evidence>
<feature type="domain" description="Clp R" evidence="10">
    <location>
        <begin position="1"/>
        <end position="146"/>
    </location>
</feature>
<dbReference type="InterPro" id="IPR018368">
    <property type="entry name" value="ClpA/B_CS1"/>
</dbReference>
<dbReference type="Proteomes" id="UP001221208">
    <property type="component" value="Unassembled WGS sequence"/>
</dbReference>
<reference evidence="11 12" key="1">
    <citation type="submission" date="2022-10" db="EMBL/GenBank/DDBJ databases">
        <title>Janthinobacterium sp. hw3 Genome sequencing.</title>
        <authorList>
            <person name="Park S."/>
        </authorList>
    </citation>
    <scope>NUCLEOTIDE SEQUENCE [LARGE SCALE GENOMIC DNA]</scope>
    <source>
        <strain evidence="12">hw3</strain>
    </source>
</reference>
<comment type="similarity">
    <text evidence="1 8">Belongs to the ClpA/ClpB family.</text>
</comment>
<keyword evidence="4 8" id="KW-0067">ATP-binding</keyword>
<keyword evidence="12" id="KW-1185">Reference proteome</keyword>
<dbReference type="InterPro" id="IPR036628">
    <property type="entry name" value="Clp_N_dom_sf"/>
</dbReference>
<dbReference type="SUPFAM" id="SSF81923">
    <property type="entry name" value="Double Clp-N motif"/>
    <property type="match status" value="1"/>
</dbReference>
<accession>A0ABT5JZR2</accession>
<dbReference type="SMART" id="SM01086">
    <property type="entry name" value="ClpB_D2-small"/>
    <property type="match status" value="1"/>
</dbReference>
<name>A0ABT5JZR2_9BURK</name>
<dbReference type="Gene3D" id="3.40.50.300">
    <property type="entry name" value="P-loop containing nucleotide triphosphate hydrolases"/>
    <property type="match status" value="2"/>
</dbReference>
<evidence type="ECO:0000256" key="6">
    <source>
        <dbReference type="ARBA" id="ARBA00025613"/>
    </source>
</evidence>
<dbReference type="EMBL" id="JAQQXR010000002">
    <property type="protein sequence ID" value="MDC8757648.1"/>
    <property type="molecule type" value="Genomic_DNA"/>
</dbReference>
<dbReference type="Pfam" id="PF10431">
    <property type="entry name" value="ClpB_D2-small"/>
    <property type="match status" value="1"/>
</dbReference>
<evidence type="ECO:0000256" key="5">
    <source>
        <dbReference type="ARBA" id="ARBA00023186"/>
    </source>
</evidence>
<dbReference type="Pfam" id="PF00004">
    <property type="entry name" value="AAA"/>
    <property type="match status" value="1"/>
</dbReference>
<dbReference type="PRINTS" id="PR00300">
    <property type="entry name" value="CLPPROTEASEA"/>
</dbReference>
<keyword evidence="11" id="KW-0645">Protease</keyword>
<sequence length="766" mass="84362">MIAQELEVSLHMAFVEARQARHEFITVEHLLLALLDNPSAAEVLRACAVNIEDLRKTLTNFIGDNTPTVPGTGEVDTQPTLGFQRVIQRAIMHVQSASNGKKEVTGANVLVAIFGEKDSHAVYYLHQQGVTRLDVVNFISHGVRKDQQVDMQKTSEGVEEASVDGQQKESPLDQFTQNLNKAAAEGKIDPLIGREDEVDRVIQILCRRRKNNPLLVGEAGVGKTAIAEGLAWRVTQGEVPEILANAVVYSLDMGALLAGTKYRGDFEQRLKAVLKQLKDNPHGILFIDEIHTIIGAGSASGGTLDASNLLKPALANGQLKCIGATTYTEFRGVFEKDHALSRRFQKVDVNEPTVEQTVQILRGLKSRFEEHHGVKYSASALSTAAELAARFINDRHLPDKAIDVIDEAGAAQRILPKSKQKKTIGKSEIEDIIAKIARIPPQTVNQDDRSKLQTIDRDLRNVVFGQEPAIEALSSAIKMARAGLGKTDKPIGSFLFSGPTGVGKTEVAKQLAFILGIELIRFDMSEYMERHAVSRLIGAPPGYVGFDQGGLLTEAITKKPHAVLLLDEIEKAHPDIFNILLQVMDHGTLTDNNGRKADFRNVIIIMTTNAGAESLQKHAIGFTNSKEAGDEMADIKRMFTPEFRNRIDATISFRALDEEIILRVVDKFLMQLEEQLHEKKVEAIFTEKLRKFLAKKGFDPLMGARPMARLIQDMIRKALADELLFGRLVSGGKVTVDLDEKDAVKLEFPESDATPPTSAPEIVEVE</sequence>
<protein>
    <submittedName>
        <fullName evidence="11">ATP-dependent Clp protease ATP-binding subunit ClpA</fullName>
    </submittedName>
</protein>
<dbReference type="CDD" id="cd19499">
    <property type="entry name" value="RecA-like_ClpB_Hsp104-like"/>
    <property type="match status" value="1"/>
</dbReference>
<dbReference type="PROSITE" id="PS00870">
    <property type="entry name" value="CLPAB_1"/>
    <property type="match status" value="1"/>
</dbReference>
<evidence type="ECO:0000256" key="7">
    <source>
        <dbReference type="PROSITE-ProRule" id="PRU01251"/>
    </source>
</evidence>
<comment type="function">
    <text evidence="6">Part of a stress-induced multi-chaperone system, it is involved in the recovery of the cell from heat-induced damage, in cooperation with DnaK, DnaJ and GrpE. Acts before DnaK, in the processing of protein aggregates. Protein binding stimulates the ATPase activity; ATP hydrolysis unfolds the denatured protein aggregates, which probably helps expose new hydrophobic binding sites on the surface of ClpB-bound aggregates, contributing to the solubilization and refolding of denatured protein aggregates by DnaK.</text>
</comment>
<feature type="region of interest" description="Disordered" evidence="9">
    <location>
        <begin position="149"/>
        <end position="169"/>
    </location>
</feature>
<feature type="region of interest" description="Disordered" evidence="9">
    <location>
        <begin position="747"/>
        <end position="766"/>
    </location>
</feature>
<dbReference type="Pfam" id="PF07724">
    <property type="entry name" value="AAA_2"/>
    <property type="match status" value="1"/>
</dbReference>
<dbReference type="PROSITE" id="PS51903">
    <property type="entry name" value="CLP_R"/>
    <property type="match status" value="1"/>
</dbReference>
<evidence type="ECO:0000256" key="3">
    <source>
        <dbReference type="ARBA" id="ARBA00022741"/>
    </source>
</evidence>
<dbReference type="GO" id="GO:0006508">
    <property type="term" value="P:proteolysis"/>
    <property type="evidence" value="ECO:0007669"/>
    <property type="project" value="UniProtKB-KW"/>
</dbReference>
<gene>
    <name evidence="11" type="primary">clpA</name>
    <name evidence="11" type="ORF">OIK44_08620</name>
</gene>
<dbReference type="InterPro" id="IPR028299">
    <property type="entry name" value="ClpA/B_CS2"/>
</dbReference>
<keyword evidence="11" id="KW-0378">Hydrolase</keyword>
<evidence type="ECO:0000256" key="8">
    <source>
        <dbReference type="RuleBase" id="RU004432"/>
    </source>
</evidence>
<organism evidence="11 12">
    <name type="scientific">Janthinobacterium fluminis</name>
    <dbReference type="NCBI Taxonomy" id="2987524"/>
    <lineage>
        <taxon>Bacteria</taxon>
        <taxon>Pseudomonadati</taxon>
        <taxon>Pseudomonadota</taxon>
        <taxon>Betaproteobacteria</taxon>
        <taxon>Burkholderiales</taxon>
        <taxon>Oxalobacteraceae</taxon>
        <taxon>Janthinobacterium</taxon>
    </lineage>
</organism>
<dbReference type="GO" id="GO:0008233">
    <property type="term" value="F:peptidase activity"/>
    <property type="evidence" value="ECO:0007669"/>
    <property type="project" value="UniProtKB-KW"/>
</dbReference>
<evidence type="ECO:0000256" key="1">
    <source>
        <dbReference type="ARBA" id="ARBA00008675"/>
    </source>
</evidence>
<dbReference type="GO" id="GO:0005524">
    <property type="term" value="F:ATP binding"/>
    <property type="evidence" value="ECO:0007669"/>
    <property type="project" value="UniProtKB-KW"/>
</dbReference>
<dbReference type="Pfam" id="PF02861">
    <property type="entry name" value="Clp_N"/>
    <property type="match status" value="1"/>
</dbReference>
<dbReference type="SMART" id="SM00382">
    <property type="entry name" value="AAA"/>
    <property type="match status" value="2"/>
</dbReference>
<dbReference type="PANTHER" id="PTHR11638:SF111">
    <property type="entry name" value="ATP-DEPENDENT CLP PROTEASE ATP-BINDING SUBUNIT CLPA"/>
    <property type="match status" value="1"/>
</dbReference>
<dbReference type="InterPro" id="IPR050130">
    <property type="entry name" value="ClpA_ClpB"/>
</dbReference>
<evidence type="ECO:0000256" key="9">
    <source>
        <dbReference type="SAM" id="MobiDB-lite"/>
    </source>
</evidence>
<keyword evidence="5 8" id="KW-0143">Chaperone</keyword>
<dbReference type="PROSITE" id="PS00871">
    <property type="entry name" value="CLPAB_2"/>
    <property type="match status" value="1"/>
</dbReference>
<dbReference type="CDD" id="cd00009">
    <property type="entry name" value="AAA"/>
    <property type="match status" value="1"/>
</dbReference>
<dbReference type="InterPro" id="IPR027417">
    <property type="entry name" value="P-loop_NTPase"/>
</dbReference>
<evidence type="ECO:0000256" key="4">
    <source>
        <dbReference type="ARBA" id="ARBA00022840"/>
    </source>
</evidence>
<dbReference type="RefSeq" id="WP_273670315.1">
    <property type="nucleotide sequence ID" value="NZ_JAQQXR010000002.1"/>
</dbReference>
<dbReference type="Gene3D" id="1.10.8.60">
    <property type="match status" value="2"/>
</dbReference>
<dbReference type="InterPro" id="IPR004176">
    <property type="entry name" value="Clp_R_N"/>
</dbReference>
<dbReference type="Gene3D" id="1.10.1780.10">
    <property type="entry name" value="Clp, N-terminal domain"/>
    <property type="match status" value="1"/>
</dbReference>
<comment type="caution">
    <text evidence="11">The sequence shown here is derived from an EMBL/GenBank/DDBJ whole genome shotgun (WGS) entry which is preliminary data.</text>
</comment>
<evidence type="ECO:0000256" key="2">
    <source>
        <dbReference type="ARBA" id="ARBA00022737"/>
    </source>
</evidence>
<dbReference type="InterPro" id="IPR003593">
    <property type="entry name" value="AAA+_ATPase"/>
</dbReference>
<dbReference type="NCBIfam" id="TIGR02639">
    <property type="entry name" value="ClpA"/>
    <property type="match status" value="1"/>
</dbReference>
<dbReference type="InterPro" id="IPR001270">
    <property type="entry name" value="ClpA/B"/>
</dbReference>
<dbReference type="InterPro" id="IPR003959">
    <property type="entry name" value="ATPase_AAA_core"/>
</dbReference>
<proteinExistence type="inferred from homology"/>
<evidence type="ECO:0000259" key="10">
    <source>
        <dbReference type="PROSITE" id="PS51903"/>
    </source>
</evidence>
<dbReference type="SUPFAM" id="SSF52540">
    <property type="entry name" value="P-loop containing nucleoside triphosphate hydrolases"/>
    <property type="match status" value="2"/>
</dbReference>
<keyword evidence="2 7" id="KW-0677">Repeat</keyword>
<keyword evidence="3 8" id="KW-0547">Nucleotide-binding</keyword>
<dbReference type="InterPro" id="IPR041546">
    <property type="entry name" value="ClpA/ClpB_AAA_lid"/>
</dbReference>
<dbReference type="InterPro" id="IPR013461">
    <property type="entry name" value="ClpA"/>
</dbReference>
<dbReference type="InterPro" id="IPR019489">
    <property type="entry name" value="Clp_ATPase_C"/>
</dbReference>
<dbReference type="PANTHER" id="PTHR11638">
    <property type="entry name" value="ATP-DEPENDENT CLP PROTEASE"/>
    <property type="match status" value="1"/>
</dbReference>
<evidence type="ECO:0000313" key="12">
    <source>
        <dbReference type="Proteomes" id="UP001221208"/>
    </source>
</evidence>
<dbReference type="Pfam" id="PF17871">
    <property type="entry name" value="AAA_lid_9"/>
    <property type="match status" value="1"/>
</dbReference>